<proteinExistence type="predicted"/>
<reference evidence="5 6" key="1">
    <citation type="journal article" date="2016" name="Nat. Commun.">
        <title>Thousands of microbial genomes shed light on interconnected biogeochemical processes in an aquifer system.</title>
        <authorList>
            <person name="Anantharaman K."/>
            <person name="Brown C.T."/>
            <person name="Hug L.A."/>
            <person name="Sharon I."/>
            <person name="Castelle C.J."/>
            <person name="Probst A.J."/>
            <person name="Thomas B.C."/>
            <person name="Singh A."/>
            <person name="Wilkins M.J."/>
            <person name="Karaoz U."/>
            <person name="Brodie E.L."/>
            <person name="Williams K.H."/>
            <person name="Hubbard S.S."/>
            <person name="Banfield J.F."/>
        </authorList>
    </citation>
    <scope>NUCLEOTIDE SEQUENCE [LARGE SCALE GENOMIC DNA]</scope>
</reference>
<dbReference type="AlphaFoldDB" id="A0A1F8EGU6"/>
<dbReference type="EMBL" id="MGJD01000030">
    <property type="protein sequence ID" value="OGN00052.1"/>
    <property type="molecule type" value="Genomic_DNA"/>
</dbReference>
<keyword evidence="2" id="KW-0560">Oxidoreductase</keyword>
<keyword evidence="3" id="KW-0786">Thiamine pyrophosphate</keyword>
<dbReference type="Pfam" id="PF02780">
    <property type="entry name" value="Transketolase_C"/>
    <property type="match status" value="1"/>
</dbReference>
<evidence type="ECO:0000256" key="1">
    <source>
        <dbReference type="ARBA" id="ARBA00001964"/>
    </source>
</evidence>
<comment type="caution">
    <text evidence="5">The sequence shown here is derived from an EMBL/GenBank/DDBJ whole genome shotgun (WGS) entry which is preliminary data.</text>
</comment>
<evidence type="ECO:0000259" key="4">
    <source>
        <dbReference type="SMART" id="SM00861"/>
    </source>
</evidence>
<dbReference type="Proteomes" id="UP000177117">
    <property type="component" value="Unassembled WGS sequence"/>
</dbReference>
<feature type="domain" description="Transketolase-like pyrimidine-binding" evidence="4">
    <location>
        <begin position="7"/>
        <end position="182"/>
    </location>
</feature>
<dbReference type="Gene3D" id="3.40.50.970">
    <property type="match status" value="1"/>
</dbReference>
<dbReference type="SUPFAM" id="SSF52518">
    <property type="entry name" value="Thiamin diphosphate-binding fold (THDP-binding)"/>
    <property type="match status" value="1"/>
</dbReference>
<dbReference type="SMART" id="SM00861">
    <property type="entry name" value="Transket_pyr"/>
    <property type="match status" value="1"/>
</dbReference>
<organism evidence="5 6">
    <name type="scientific">Candidatus Yanofskybacteria bacterium RIFCSPHIGHO2_01_FULL_41_53</name>
    <dbReference type="NCBI Taxonomy" id="1802663"/>
    <lineage>
        <taxon>Bacteria</taxon>
        <taxon>Candidatus Yanofskyibacteriota</taxon>
    </lineage>
</organism>
<evidence type="ECO:0000256" key="2">
    <source>
        <dbReference type="ARBA" id="ARBA00023002"/>
    </source>
</evidence>
<name>A0A1F8EGU6_9BACT</name>
<dbReference type="InterPro" id="IPR009014">
    <property type="entry name" value="Transketo_C/PFOR_II"/>
</dbReference>
<dbReference type="Gene3D" id="3.40.50.920">
    <property type="match status" value="1"/>
</dbReference>
<dbReference type="FunFam" id="3.40.50.970:FF:000001">
    <property type="entry name" value="Pyruvate dehydrogenase E1 beta subunit"/>
    <property type="match status" value="1"/>
</dbReference>
<comment type="cofactor">
    <cofactor evidence="1">
        <name>thiamine diphosphate</name>
        <dbReference type="ChEBI" id="CHEBI:58937"/>
    </cofactor>
</comment>
<evidence type="ECO:0000256" key="3">
    <source>
        <dbReference type="ARBA" id="ARBA00023052"/>
    </source>
</evidence>
<sequence length="349" mass="39039">MENKRIISYCKAINEALYQEMERDERIFVYGLDVADHKRTFGSGEGLLERFGPKRYFSTPLSEDAMMGLGGGGAVAGLRPINVHIRVDFLLLSMNQLANMIAPIRYGSDGKLSVPLVIRAIIGRGWGQGFQHSKTLQSVFAHIPGLKVVMPTTPYDAKGLLISAIRDNNPVLILEHRLLYWQKGRVPEEPFTVPLGQANVLRPGTDITIAATSWMNVEAYTAARIMEKRSVDVEIIDIRSIAPLDDKLVTESAIKTGHLIVADYDWINCGLSAEITARVYEKCMHQLKSPITRIGFAPTPCPTTRPLENLFYPGAETLVRVIEQKLGLERADLSEEEFFSYENKFRGPF</sequence>
<dbReference type="InterPro" id="IPR005475">
    <property type="entry name" value="Transketolase-like_Pyr-bd"/>
</dbReference>
<dbReference type="InterPro" id="IPR029061">
    <property type="entry name" value="THDP-binding"/>
</dbReference>
<gene>
    <name evidence="5" type="ORF">A2650_05210</name>
</gene>
<evidence type="ECO:0000313" key="5">
    <source>
        <dbReference type="EMBL" id="OGN00052.1"/>
    </source>
</evidence>
<accession>A0A1F8EGU6</accession>
<protein>
    <recommendedName>
        <fullName evidence="4">Transketolase-like pyrimidine-binding domain-containing protein</fullName>
    </recommendedName>
</protein>
<dbReference type="PANTHER" id="PTHR43257:SF2">
    <property type="entry name" value="PYRUVATE DEHYDROGENASE E1 COMPONENT SUBUNIT BETA"/>
    <property type="match status" value="1"/>
</dbReference>
<evidence type="ECO:0000313" key="6">
    <source>
        <dbReference type="Proteomes" id="UP000177117"/>
    </source>
</evidence>
<dbReference type="Pfam" id="PF02779">
    <property type="entry name" value="Transket_pyr"/>
    <property type="match status" value="1"/>
</dbReference>
<dbReference type="PANTHER" id="PTHR43257">
    <property type="entry name" value="PYRUVATE DEHYDROGENASE E1 COMPONENT BETA SUBUNIT"/>
    <property type="match status" value="1"/>
</dbReference>
<dbReference type="InterPro" id="IPR033248">
    <property type="entry name" value="Transketolase_C"/>
</dbReference>
<dbReference type="SUPFAM" id="SSF52922">
    <property type="entry name" value="TK C-terminal domain-like"/>
    <property type="match status" value="1"/>
</dbReference>
<dbReference type="GO" id="GO:0016491">
    <property type="term" value="F:oxidoreductase activity"/>
    <property type="evidence" value="ECO:0007669"/>
    <property type="project" value="UniProtKB-KW"/>
</dbReference>